<dbReference type="InterPro" id="IPR044750">
    <property type="entry name" value="C2_SRC2/BAP"/>
</dbReference>
<dbReference type="InterPro" id="IPR035892">
    <property type="entry name" value="C2_domain_sf"/>
</dbReference>
<feature type="compositionally biased region" description="Acidic residues" evidence="1">
    <location>
        <begin position="184"/>
        <end position="217"/>
    </location>
</feature>
<accession>A0A059BHI2</accession>
<feature type="region of interest" description="Disordered" evidence="1">
    <location>
        <begin position="137"/>
        <end position="158"/>
    </location>
</feature>
<sequence length="225" mass="23593">MVIKSLQVTGMSAKDLHNVHLTHKMHPYVTVSLSGNHKKSTDVHKDGGTSPSWVDLLTFPVDEACTDLLTLVFEIMSKKSRGGEKEVGRVKVPIAELLEKQGDGRAKQMSCSVSLPSGVGKTQGVLEFTYKFSEELPGGCENTPAPERAPPTGSRGRGLVSALTNGLTNGVTEGMTSAFVGEVLPEDAADPSEDAADPSEDAADPSEDAADPSEDAADGSQAAEK</sequence>
<dbReference type="SUPFAM" id="SSF49562">
    <property type="entry name" value="C2 domain (Calcium/lipid-binding domain, CaLB)"/>
    <property type="match status" value="1"/>
</dbReference>
<dbReference type="Pfam" id="PF00168">
    <property type="entry name" value="C2"/>
    <property type="match status" value="1"/>
</dbReference>
<evidence type="ECO:0000256" key="1">
    <source>
        <dbReference type="SAM" id="MobiDB-lite"/>
    </source>
</evidence>
<dbReference type="EMBL" id="KK198759">
    <property type="protein sequence ID" value="KCW65474.1"/>
    <property type="molecule type" value="Genomic_DNA"/>
</dbReference>
<dbReference type="InterPro" id="IPR000008">
    <property type="entry name" value="C2_dom"/>
</dbReference>
<dbReference type="PROSITE" id="PS50004">
    <property type="entry name" value="C2"/>
    <property type="match status" value="1"/>
</dbReference>
<dbReference type="SMART" id="SM00239">
    <property type="entry name" value="C2"/>
    <property type="match status" value="1"/>
</dbReference>
<reference evidence="3" key="1">
    <citation type="submission" date="2013-07" db="EMBL/GenBank/DDBJ databases">
        <title>The genome of Eucalyptus grandis.</title>
        <authorList>
            <person name="Schmutz J."/>
            <person name="Hayes R."/>
            <person name="Myburg A."/>
            <person name="Tuskan G."/>
            <person name="Grattapaglia D."/>
            <person name="Rokhsar D.S."/>
        </authorList>
    </citation>
    <scope>NUCLEOTIDE SEQUENCE</scope>
    <source>
        <tissue evidence="3">Leaf extractions</tissue>
    </source>
</reference>
<dbReference type="AlphaFoldDB" id="A0A059BHI2"/>
<dbReference type="Gramene" id="KCW65474">
    <property type="protein sequence ID" value="KCW65474"/>
    <property type="gene ID" value="EUGRSUZ_G02885"/>
</dbReference>
<evidence type="ECO:0000313" key="3">
    <source>
        <dbReference type="EMBL" id="KCW65474.1"/>
    </source>
</evidence>
<feature type="region of interest" description="Disordered" evidence="1">
    <location>
        <begin position="171"/>
        <end position="225"/>
    </location>
</feature>
<dbReference type="CDD" id="cd04051">
    <property type="entry name" value="C2_SRC2_like"/>
    <property type="match status" value="1"/>
</dbReference>
<dbReference type="PANTHER" id="PTHR32246">
    <property type="entry name" value="INGRESSION PROTEIN FIC1"/>
    <property type="match status" value="1"/>
</dbReference>
<protein>
    <recommendedName>
        <fullName evidence="2">C2 domain-containing protein</fullName>
    </recommendedName>
</protein>
<organism evidence="3">
    <name type="scientific">Eucalyptus grandis</name>
    <name type="common">Flooded gum</name>
    <dbReference type="NCBI Taxonomy" id="71139"/>
    <lineage>
        <taxon>Eukaryota</taxon>
        <taxon>Viridiplantae</taxon>
        <taxon>Streptophyta</taxon>
        <taxon>Embryophyta</taxon>
        <taxon>Tracheophyta</taxon>
        <taxon>Spermatophyta</taxon>
        <taxon>Magnoliopsida</taxon>
        <taxon>eudicotyledons</taxon>
        <taxon>Gunneridae</taxon>
        <taxon>Pentapetalae</taxon>
        <taxon>rosids</taxon>
        <taxon>malvids</taxon>
        <taxon>Myrtales</taxon>
        <taxon>Myrtaceae</taxon>
        <taxon>Myrtoideae</taxon>
        <taxon>Eucalypteae</taxon>
        <taxon>Eucalyptus</taxon>
    </lineage>
</organism>
<dbReference type="InParanoid" id="A0A059BHI2"/>
<name>A0A059BHI2_EUCGR</name>
<dbReference type="Gene3D" id="2.60.40.150">
    <property type="entry name" value="C2 domain"/>
    <property type="match status" value="1"/>
</dbReference>
<evidence type="ECO:0000259" key="2">
    <source>
        <dbReference type="PROSITE" id="PS50004"/>
    </source>
</evidence>
<feature type="domain" description="C2" evidence="2">
    <location>
        <begin position="1"/>
        <end position="107"/>
    </location>
</feature>
<dbReference type="PANTHER" id="PTHR32246:SF173">
    <property type="entry name" value="C2 DOMAIN-CONTAINING PROTEIN"/>
    <property type="match status" value="1"/>
</dbReference>
<gene>
    <name evidence="3" type="ORF">EUGRSUZ_G02885</name>
</gene>
<proteinExistence type="predicted"/>
<dbReference type="GO" id="GO:0006952">
    <property type="term" value="P:defense response"/>
    <property type="evidence" value="ECO:0007669"/>
    <property type="project" value="InterPro"/>
</dbReference>